<evidence type="ECO:0000313" key="11">
    <source>
        <dbReference type="EMBL" id="GAA2038490.1"/>
    </source>
</evidence>
<dbReference type="PANTHER" id="PTHR30413">
    <property type="entry name" value="INNER MEMBRANE TRANSPORT PERMEASE"/>
    <property type="match status" value="1"/>
</dbReference>
<dbReference type="Pfam" id="PF01061">
    <property type="entry name" value="ABC2_membrane"/>
    <property type="match status" value="1"/>
</dbReference>
<evidence type="ECO:0000313" key="12">
    <source>
        <dbReference type="Proteomes" id="UP001501461"/>
    </source>
</evidence>
<comment type="similarity">
    <text evidence="2 9">Belongs to the ABC-2 integral membrane protein family.</text>
</comment>
<reference evidence="11 12" key="1">
    <citation type="journal article" date="2019" name="Int. J. Syst. Evol. Microbiol.">
        <title>The Global Catalogue of Microorganisms (GCM) 10K type strain sequencing project: providing services to taxonomists for standard genome sequencing and annotation.</title>
        <authorList>
            <consortium name="The Broad Institute Genomics Platform"/>
            <consortium name="The Broad Institute Genome Sequencing Center for Infectious Disease"/>
            <person name="Wu L."/>
            <person name="Ma J."/>
        </authorList>
    </citation>
    <scope>NUCLEOTIDE SEQUENCE [LARGE SCALE GENOMIC DNA]</scope>
    <source>
        <strain evidence="11 12">JCM 13595</strain>
    </source>
</reference>
<evidence type="ECO:0000256" key="7">
    <source>
        <dbReference type="ARBA" id="ARBA00022989"/>
    </source>
</evidence>
<dbReference type="InterPro" id="IPR047817">
    <property type="entry name" value="ABC2_TM_bact-type"/>
</dbReference>
<keyword evidence="4 9" id="KW-1003">Cell membrane</keyword>
<evidence type="ECO:0000256" key="1">
    <source>
        <dbReference type="ARBA" id="ARBA00004429"/>
    </source>
</evidence>
<dbReference type="InterPro" id="IPR013525">
    <property type="entry name" value="ABC2_TM"/>
</dbReference>
<sequence>MATEDASKPSGDGGVQQVKVDGSNFTRIGLRPGLWSYFKQIWEFRHFIIFDSRSRIAGETADDNLGRVWMVVNPILLGAAYFLVFGIMLGTGRGIENFVAYLIIGVFMYRFTVSTIVAGSKAITGNRSLVTAFNFPKMTLPIAINVREFLRQTITYVTMIVLILLIPPLEPITWKWLIFIPVVIVQFFFNLGLSLVLARIVTAWNDFSHLISFGTRIWMYLSAIFYGVERFEDIPLVLNFMYANPLFCILDITRDIFLYDTWPDPMRWIVLGAWTVGLLVIGTFLFWQGEEKYGRER</sequence>
<feature type="transmembrane region" description="Helical" evidence="9">
    <location>
        <begin position="265"/>
        <end position="287"/>
    </location>
</feature>
<keyword evidence="3 9" id="KW-0813">Transport</keyword>
<accession>A0ABN2UJL7</accession>
<feature type="domain" description="ABC transmembrane type-2" evidence="10">
    <location>
        <begin position="65"/>
        <end position="289"/>
    </location>
</feature>
<comment type="subcellular location">
    <subcellularLocation>
        <location evidence="1">Cell inner membrane</location>
        <topology evidence="1">Multi-pass membrane protein</topology>
    </subcellularLocation>
    <subcellularLocation>
        <location evidence="9">Cell membrane</location>
        <topology evidence="9">Multi-pass membrane protein</topology>
    </subcellularLocation>
</comment>
<feature type="transmembrane region" description="Helical" evidence="9">
    <location>
        <begin position="207"/>
        <end position="228"/>
    </location>
</feature>
<evidence type="ECO:0000256" key="9">
    <source>
        <dbReference type="RuleBase" id="RU361157"/>
    </source>
</evidence>
<feature type="transmembrane region" description="Helical" evidence="9">
    <location>
        <begin position="176"/>
        <end position="201"/>
    </location>
</feature>
<keyword evidence="7 9" id="KW-1133">Transmembrane helix</keyword>
<keyword evidence="12" id="KW-1185">Reference proteome</keyword>
<feature type="transmembrane region" description="Helical" evidence="9">
    <location>
        <begin position="240"/>
        <end position="259"/>
    </location>
</feature>
<dbReference type="RefSeq" id="WP_343957910.1">
    <property type="nucleotide sequence ID" value="NZ_BAAAMN010000039.1"/>
</dbReference>
<gene>
    <name evidence="11" type="ORF">GCM10009720_18670</name>
</gene>
<dbReference type="EMBL" id="BAAAMN010000039">
    <property type="protein sequence ID" value="GAA2038490.1"/>
    <property type="molecule type" value="Genomic_DNA"/>
</dbReference>
<keyword evidence="8 9" id="KW-0472">Membrane</keyword>
<dbReference type="PANTHER" id="PTHR30413:SF8">
    <property type="entry name" value="TRANSPORT PERMEASE PROTEIN"/>
    <property type="match status" value="1"/>
</dbReference>
<name>A0ABN2UJL7_9MICC</name>
<protein>
    <recommendedName>
        <fullName evidence="9">Transport permease protein</fullName>
    </recommendedName>
</protein>
<dbReference type="Proteomes" id="UP001501461">
    <property type="component" value="Unassembled WGS sequence"/>
</dbReference>
<feature type="transmembrane region" description="Helical" evidence="9">
    <location>
        <begin position="149"/>
        <end position="169"/>
    </location>
</feature>
<dbReference type="PROSITE" id="PS51012">
    <property type="entry name" value="ABC_TM2"/>
    <property type="match status" value="1"/>
</dbReference>
<proteinExistence type="inferred from homology"/>
<keyword evidence="5" id="KW-0997">Cell inner membrane</keyword>
<comment type="caution">
    <text evidence="11">The sequence shown here is derived from an EMBL/GenBank/DDBJ whole genome shotgun (WGS) entry which is preliminary data.</text>
</comment>
<organism evidence="11 12">
    <name type="scientific">Yaniella flava</name>
    <dbReference type="NCBI Taxonomy" id="287930"/>
    <lineage>
        <taxon>Bacteria</taxon>
        <taxon>Bacillati</taxon>
        <taxon>Actinomycetota</taxon>
        <taxon>Actinomycetes</taxon>
        <taxon>Micrococcales</taxon>
        <taxon>Micrococcaceae</taxon>
        <taxon>Yaniella</taxon>
    </lineage>
</organism>
<evidence type="ECO:0000256" key="8">
    <source>
        <dbReference type="ARBA" id="ARBA00023136"/>
    </source>
</evidence>
<keyword evidence="6 9" id="KW-0812">Transmembrane</keyword>
<evidence type="ECO:0000256" key="4">
    <source>
        <dbReference type="ARBA" id="ARBA00022475"/>
    </source>
</evidence>
<feature type="transmembrane region" description="Helical" evidence="9">
    <location>
        <begin position="68"/>
        <end position="91"/>
    </location>
</feature>
<evidence type="ECO:0000256" key="3">
    <source>
        <dbReference type="ARBA" id="ARBA00022448"/>
    </source>
</evidence>
<evidence type="ECO:0000256" key="5">
    <source>
        <dbReference type="ARBA" id="ARBA00022519"/>
    </source>
</evidence>
<evidence type="ECO:0000259" key="10">
    <source>
        <dbReference type="PROSITE" id="PS51012"/>
    </source>
</evidence>
<evidence type="ECO:0000256" key="2">
    <source>
        <dbReference type="ARBA" id="ARBA00007783"/>
    </source>
</evidence>
<evidence type="ECO:0000256" key="6">
    <source>
        <dbReference type="ARBA" id="ARBA00022692"/>
    </source>
</evidence>
<feature type="transmembrane region" description="Helical" evidence="9">
    <location>
        <begin position="98"/>
        <end position="119"/>
    </location>
</feature>